<organism evidence="1">
    <name type="scientific">Sinorhizobium medicae</name>
    <dbReference type="NCBI Taxonomy" id="110321"/>
    <lineage>
        <taxon>Bacteria</taxon>
        <taxon>Pseudomonadati</taxon>
        <taxon>Pseudomonadota</taxon>
        <taxon>Alphaproteobacteria</taxon>
        <taxon>Hyphomicrobiales</taxon>
        <taxon>Rhizobiaceae</taxon>
        <taxon>Sinorhizobium/Ensifer group</taxon>
        <taxon>Sinorhizobium</taxon>
    </lineage>
</organism>
<reference evidence="1" key="1">
    <citation type="submission" date="2019-06" db="EMBL/GenBank/DDBJ databases">
        <authorList>
            <person name="Le Quere A."/>
            <person name="Colella S."/>
        </authorList>
    </citation>
    <scope>NUCLEOTIDE SEQUENCE</scope>
    <source>
        <strain evidence="1">EmedicaeMD41</strain>
    </source>
</reference>
<proteinExistence type="predicted"/>
<evidence type="ECO:0000313" key="1">
    <source>
        <dbReference type="EMBL" id="VTZ58852.1"/>
    </source>
</evidence>
<sequence length="110" mass="12372">MICVPCGRHLGRIARQDQSRFLSVHERRQLTLVLAFACRSASPSRIPVESTVLFFAVLFSWRKRKKIKNGLTHSGLNPVGLQDNIFAATSRKPLILLKKICHWTDMSAAG</sequence>
<dbReference type="EMBL" id="CABFNB010000001">
    <property type="protein sequence ID" value="VTZ58852.1"/>
    <property type="molecule type" value="Genomic_DNA"/>
</dbReference>
<dbReference type="Proteomes" id="UP000507954">
    <property type="component" value="Unassembled WGS sequence"/>
</dbReference>
<name>A0A508WNA1_9HYPH</name>
<accession>A0A508WNA1</accession>
<protein>
    <submittedName>
        <fullName evidence="1">Uncharacterized protein</fullName>
    </submittedName>
</protein>
<dbReference type="AlphaFoldDB" id="A0A508WNA1"/>
<gene>
    <name evidence="1" type="ORF">EMEDMD4_10028</name>
</gene>